<name>A0ABU6USK8_9FABA</name>
<keyword evidence="3" id="KW-1185">Reference proteome</keyword>
<keyword evidence="1" id="KW-0175">Coiled coil</keyword>
<evidence type="ECO:0000256" key="1">
    <source>
        <dbReference type="SAM" id="Coils"/>
    </source>
</evidence>
<protein>
    <submittedName>
        <fullName evidence="2">Uncharacterized protein</fullName>
    </submittedName>
</protein>
<organism evidence="2 3">
    <name type="scientific">Stylosanthes scabra</name>
    <dbReference type="NCBI Taxonomy" id="79078"/>
    <lineage>
        <taxon>Eukaryota</taxon>
        <taxon>Viridiplantae</taxon>
        <taxon>Streptophyta</taxon>
        <taxon>Embryophyta</taxon>
        <taxon>Tracheophyta</taxon>
        <taxon>Spermatophyta</taxon>
        <taxon>Magnoliopsida</taxon>
        <taxon>eudicotyledons</taxon>
        <taxon>Gunneridae</taxon>
        <taxon>Pentapetalae</taxon>
        <taxon>rosids</taxon>
        <taxon>fabids</taxon>
        <taxon>Fabales</taxon>
        <taxon>Fabaceae</taxon>
        <taxon>Papilionoideae</taxon>
        <taxon>50 kb inversion clade</taxon>
        <taxon>dalbergioids sensu lato</taxon>
        <taxon>Dalbergieae</taxon>
        <taxon>Pterocarpus clade</taxon>
        <taxon>Stylosanthes</taxon>
    </lineage>
</organism>
<dbReference type="Proteomes" id="UP001341840">
    <property type="component" value="Unassembled WGS sequence"/>
</dbReference>
<feature type="coiled-coil region" evidence="1">
    <location>
        <begin position="81"/>
        <end position="127"/>
    </location>
</feature>
<sequence>MHPIFGAVVGEFKTYPPPPYPPSQGNIEEILQVLFQERTEIWKAQKRIEAQLATLTELVTRLVILFVASNSNASQPLNSGNQEEREDALLHEENVENLNHKEVHECLEEVEEENVDQEVADENKESKGMEILQSTSSEATPPELPSKLQFDWVNHSVVNFLGPQHYGLLETNGQLKDFCGVLDKKEMSSLRLDESRFMNCRKSKLKACSGHLHKLHNNRAKVGALSSRKHLGPWQFQEKLADSQNNGWTNQVWDPRKNYKSQHL</sequence>
<evidence type="ECO:0000313" key="2">
    <source>
        <dbReference type="EMBL" id="MED6162998.1"/>
    </source>
</evidence>
<comment type="caution">
    <text evidence="2">The sequence shown here is derived from an EMBL/GenBank/DDBJ whole genome shotgun (WGS) entry which is preliminary data.</text>
</comment>
<gene>
    <name evidence="2" type="ORF">PIB30_075771</name>
</gene>
<proteinExistence type="predicted"/>
<reference evidence="2 3" key="1">
    <citation type="journal article" date="2023" name="Plants (Basel)">
        <title>Bridging the Gap: Combining Genomics and Transcriptomics Approaches to Understand Stylosanthes scabra, an Orphan Legume from the Brazilian Caatinga.</title>
        <authorList>
            <person name="Ferreira-Neto J.R.C."/>
            <person name="da Silva M.D."/>
            <person name="Binneck E."/>
            <person name="de Melo N.F."/>
            <person name="da Silva R.H."/>
            <person name="de Melo A.L.T.M."/>
            <person name="Pandolfi V."/>
            <person name="Bustamante F.O."/>
            <person name="Brasileiro-Vidal A.C."/>
            <person name="Benko-Iseppon A.M."/>
        </authorList>
    </citation>
    <scope>NUCLEOTIDE SEQUENCE [LARGE SCALE GENOMIC DNA]</scope>
    <source>
        <tissue evidence="2">Leaves</tissue>
    </source>
</reference>
<evidence type="ECO:0000313" key="3">
    <source>
        <dbReference type="Proteomes" id="UP001341840"/>
    </source>
</evidence>
<dbReference type="EMBL" id="JASCZI010121804">
    <property type="protein sequence ID" value="MED6162998.1"/>
    <property type="molecule type" value="Genomic_DNA"/>
</dbReference>
<accession>A0ABU6USK8</accession>